<proteinExistence type="predicted"/>
<dbReference type="InterPro" id="IPR010869">
    <property type="entry name" value="DUF1501"/>
</dbReference>
<dbReference type="SUPFAM" id="SSF53649">
    <property type="entry name" value="Alkaline phosphatase-like"/>
    <property type="match status" value="1"/>
</dbReference>
<name>A0A7C2K043_9PLAN</name>
<dbReference type="EMBL" id="DSOK01000342">
    <property type="protein sequence ID" value="HEN16245.1"/>
    <property type="molecule type" value="Genomic_DNA"/>
</dbReference>
<dbReference type="Gene3D" id="3.40.720.10">
    <property type="entry name" value="Alkaline Phosphatase, subunit A"/>
    <property type="match status" value="1"/>
</dbReference>
<evidence type="ECO:0000313" key="1">
    <source>
        <dbReference type="EMBL" id="HEN16245.1"/>
    </source>
</evidence>
<dbReference type="PANTHER" id="PTHR43737:SF1">
    <property type="entry name" value="DUF1501 DOMAIN-CONTAINING PROTEIN"/>
    <property type="match status" value="1"/>
</dbReference>
<protein>
    <submittedName>
        <fullName evidence="1">DUF1501 domain-containing protein</fullName>
    </submittedName>
</protein>
<dbReference type="PANTHER" id="PTHR43737">
    <property type="entry name" value="BLL7424 PROTEIN"/>
    <property type="match status" value="1"/>
</dbReference>
<reference evidence="1" key="1">
    <citation type="journal article" date="2020" name="mSystems">
        <title>Genome- and Community-Level Interaction Insights into Carbon Utilization and Element Cycling Functions of Hydrothermarchaeota in Hydrothermal Sediment.</title>
        <authorList>
            <person name="Zhou Z."/>
            <person name="Liu Y."/>
            <person name="Xu W."/>
            <person name="Pan J."/>
            <person name="Luo Z.H."/>
            <person name="Li M."/>
        </authorList>
    </citation>
    <scope>NUCLEOTIDE SEQUENCE [LARGE SCALE GENOMIC DNA]</scope>
    <source>
        <strain evidence="1">SpSt-339</strain>
    </source>
</reference>
<gene>
    <name evidence="1" type="ORF">ENQ76_12355</name>
</gene>
<organism evidence="1">
    <name type="scientific">Schlesneria paludicola</name>
    <dbReference type="NCBI Taxonomy" id="360056"/>
    <lineage>
        <taxon>Bacteria</taxon>
        <taxon>Pseudomonadati</taxon>
        <taxon>Planctomycetota</taxon>
        <taxon>Planctomycetia</taxon>
        <taxon>Planctomycetales</taxon>
        <taxon>Planctomycetaceae</taxon>
        <taxon>Schlesneria</taxon>
    </lineage>
</organism>
<dbReference type="InterPro" id="IPR017850">
    <property type="entry name" value="Alkaline_phosphatase_core_sf"/>
</dbReference>
<dbReference type="AlphaFoldDB" id="A0A7C2K043"/>
<comment type="caution">
    <text evidence="1">The sequence shown here is derived from an EMBL/GenBank/DDBJ whole genome shotgun (WGS) entry which is preliminary data.</text>
</comment>
<sequence>MPLDRRELLSWSVSGLGATSLLWLLQRESQGKEAKAHAIGTHFAPKATRVIHIFLCGGLSHLDSFDYKPALEQFHGKPLPSTEKPETFFGKIGLIRKNDFAFRQHGESGLWISDLFPHIAACADELTVIKSMVADSANHTPATFQANTGFRLNGFPVMGSWLSYGLGSEADDLPAYVVLPDPRGLPAGSTINWSNGFLPARHQGVPFRTKGQPIDDLFPADYDAAVDADTREFVAALNRRHQATRPESDLEARLRSYELAAKMQLSVPNVTDLSAETEATQRAYGLEREETADFGRSCLLARRLLERGVRFVQLFAGGSFGSPRINWDGHENVQENHAQEALRIDQPTAALLRDLRQRGMLDDTLVLFTTEFGRTPFAQSAENTVGPGRDHNMYAFSVWLAGGGLKPGIAYGNTDDVGWKSVDRPVTWPDFHATVLHLLGLDHERLTYYHNGIERRLTNVHGLVVEGVLG</sequence>
<accession>A0A7C2K043</accession>
<dbReference type="Pfam" id="PF07394">
    <property type="entry name" value="DUF1501"/>
    <property type="match status" value="1"/>
</dbReference>